<comment type="function">
    <text evidence="1 10">Catalyzes the reversible adenylation of nicotinate mononucleotide (NaMN) to nicotinic acid adenine dinucleotide (NaAD).</text>
</comment>
<dbReference type="GO" id="GO:0005524">
    <property type="term" value="F:ATP binding"/>
    <property type="evidence" value="ECO:0007669"/>
    <property type="project" value="UniProtKB-KW"/>
</dbReference>
<dbReference type="Gene3D" id="3.40.50.620">
    <property type="entry name" value="HUPs"/>
    <property type="match status" value="1"/>
</dbReference>
<dbReference type="GO" id="GO:0004515">
    <property type="term" value="F:nicotinate-nucleotide adenylyltransferase activity"/>
    <property type="evidence" value="ECO:0007669"/>
    <property type="project" value="UniProtKB-UniRule"/>
</dbReference>
<keyword evidence="6 10" id="KW-0547">Nucleotide-binding</keyword>
<name>B9K737_THENN</name>
<dbReference type="PANTHER" id="PTHR39321">
    <property type="entry name" value="NICOTINATE-NUCLEOTIDE ADENYLYLTRANSFERASE-RELATED"/>
    <property type="match status" value="1"/>
</dbReference>
<keyword evidence="3 10" id="KW-0662">Pyridine nucleotide biosynthesis</keyword>
<dbReference type="InterPro" id="IPR005248">
    <property type="entry name" value="NadD/NMNAT"/>
</dbReference>
<evidence type="ECO:0000256" key="10">
    <source>
        <dbReference type="HAMAP-Rule" id="MF_00244"/>
    </source>
</evidence>
<evidence type="ECO:0000256" key="4">
    <source>
        <dbReference type="ARBA" id="ARBA00022679"/>
    </source>
</evidence>
<organism evidence="12 13">
    <name type="scientific">Thermotoga neapolitana (strain ATCC 49049 / DSM 4359 / NBRC 107923 / NS-E)</name>
    <dbReference type="NCBI Taxonomy" id="309803"/>
    <lineage>
        <taxon>Bacteria</taxon>
        <taxon>Thermotogati</taxon>
        <taxon>Thermotogota</taxon>
        <taxon>Thermotogae</taxon>
        <taxon>Thermotogales</taxon>
        <taxon>Thermotogaceae</taxon>
        <taxon>Thermotoga</taxon>
    </lineage>
</organism>
<dbReference type="Pfam" id="PF01467">
    <property type="entry name" value="CTP_transf_like"/>
    <property type="match status" value="1"/>
</dbReference>
<evidence type="ECO:0000256" key="6">
    <source>
        <dbReference type="ARBA" id="ARBA00022741"/>
    </source>
</evidence>
<evidence type="ECO:0000256" key="9">
    <source>
        <dbReference type="ARBA" id="ARBA00048721"/>
    </source>
</evidence>
<protein>
    <recommendedName>
        <fullName evidence="10">Probable nicotinate-nucleotide adenylyltransferase</fullName>
        <ecNumber evidence="10">2.7.7.18</ecNumber>
    </recommendedName>
    <alternativeName>
        <fullName evidence="10">Deamido-NAD(+) diphosphorylase</fullName>
    </alternativeName>
    <alternativeName>
        <fullName evidence="10">Deamido-NAD(+) pyrophosphorylase</fullName>
    </alternativeName>
    <alternativeName>
        <fullName evidence="10">Nicotinate mononucleotide adenylyltransferase</fullName>
        <shortName evidence="10">NaMN adenylyltransferase</shortName>
    </alternativeName>
</protein>
<proteinExistence type="inferred from homology"/>
<dbReference type="EC" id="2.7.7.18" evidence="10"/>
<comment type="pathway">
    <text evidence="2 10">Cofactor biosynthesis; NAD(+) biosynthesis; deamido-NAD(+) from nicotinate D-ribonucleotide: step 1/1.</text>
</comment>
<keyword evidence="5 10" id="KW-0548">Nucleotidyltransferase</keyword>
<dbReference type="EMBL" id="CP000916">
    <property type="protein sequence ID" value="ACM22770.1"/>
    <property type="molecule type" value="Genomic_DNA"/>
</dbReference>
<dbReference type="eggNOG" id="COG1057">
    <property type="taxonomic scope" value="Bacteria"/>
</dbReference>
<dbReference type="CDD" id="cd02165">
    <property type="entry name" value="NMNAT"/>
    <property type="match status" value="1"/>
</dbReference>
<dbReference type="HAMAP" id="MF_00244">
    <property type="entry name" value="NaMN_adenylyltr"/>
    <property type="match status" value="1"/>
</dbReference>
<dbReference type="HOGENOM" id="CLU_069765_3_2_0"/>
<evidence type="ECO:0000313" key="13">
    <source>
        <dbReference type="Proteomes" id="UP000000445"/>
    </source>
</evidence>
<comment type="catalytic activity">
    <reaction evidence="9 10">
        <text>nicotinate beta-D-ribonucleotide + ATP + H(+) = deamido-NAD(+) + diphosphate</text>
        <dbReference type="Rhea" id="RHEA:22860"/>
        <dbReference type="ChEBI" id="CHEBI:15378"/>
        <dbReference type="ChEBI" id="CHEBI:30616"/>
        <dbReference type="ChEBI" id="CHEBI:33019"/>
        <dbReference type="ChEBI" id="CHEBI:57502"/>
        <dbReference type="ChEBI" id="CHEBI:58437"/>
        <dbReference type="EC" id="2.7.7.18"/>
    </reaction>
</comment>
<dbReference type="NCBIfam" id="TIGR00125">
    <property type="entry name" value="cyt_tran_rel"/>
    <property type="match status" value="1"/>
</dbReference>
<evidence type="ECO:0000259" key="11">
    <source>
        <dbReference type="Pfam" id="PF01467"/>
    </source>
</evidence>
<gene>
    <name evidence="10" type="primary">nadD</name>
    <name evidence="12" type="ordered locus">CTN_0594</name>
</gene>
<evidence type="ECO:0000256" key="3">
    <source>
        <dbReference type="ARBA" id="ARBA00022642"/>
    </source>
</evidence>
<dbReference type="InterPro" id="IPR014729">
    <property type="entry name" value="Rossmann-like_a/b/a_fold"/>
</dbReference>
<keyword evidence="13" id="KW-1185">Reference proteome</keyword>
<dbReference type="SUPFAM" id="SSF52374">
    <property type="entry name" value="Nucleotidylyl transferase"/>
    <property type="match status" value="1"/>
</dbReference>
<dbReference type="InterPro" id="IPR004821">
    <property type="entry name" value="Cyt_trans-like"/>
</dbReference>
<comment type="similarity">
    <text evidence="10">Belongs to the NadD family.</text>
</comment>
<evidence type="ECO:0000256" key="7">
    <source>
        <dbReference type="ARBA" id="ARBA00022840"/>
    </source>
</evidence>
<dbReference type="Proteomes" id="UP000000445">
    <property type="component" value="Chromosome"/>
</dbReference>
<evidence type="ECO:0000256" key="1">
    <source>
        <dbReference type="ARBA" id="ARBA00002324"/>
    </source>
</evidence>
<evidence type="ECO:0000256" key="5">
    <source>
        <dbReference type="ARBA" id="ARBA00022695"/>
    </source>
</evidence>
<reference evidence="12 13" key="1">
    <citation type="journal article" date="2009" name="Biosci. Biotechnol. Biochem.">
        <title>WeGAS: a web-based microbial genome annotation system.</title>
        <authorList>
            <person name="Lee D."/>
            <person name="Seo H."/>
            <person name="Park C."/>
            <person name="Park K."/>
        </authorList>
    </citation>
    <scope>NUCLEOTIDE SEQUENCE [LARGE SCALE GENOMIC DNA]</scope>
    <source>
        <strain evidence="13">ATCC 49049 / DSM 4359 / NBRC 107923 / NS-E</strain>
    </source>
</reference>
<keyword evidence="8 10" id="KW-0520">NAD</keyword>
<dbReference type="PANTHER" id="PTHR39321:SF3">
    <property type="entry name" value="PHOSPHOPANTETHEINE ADENYLYLTRANSFERASE"/>
    <property type="match status" value="1"/>
</dbReference>
<keyword evidence="7 10" id="KW-0067">ATP-binding</keyword>
<evidence type="ECO:0000313" key="12">
    <source>
        <dbReference type="EMBL" id="ACM22770.1"/>
    </source>
</evidence>
<dbReference type="KEGG" id="tna:CTN_0594"/>
<dbReference type="UniPathway" id="UPA00253">
    <property type="reaction ID" value="UER00332"/>
</dbReference>
<dbReference type="STRING" id="309803.CTN_0594"/>
<sequence length="200" mass="23058">MGIFGGAFDPVHVGHIIVCLYTLEILELDRLVVVPAYNPPHKKTSIPFEKRFEWLKKVFGGIEKIEVSDYERQRGGVSYSIFTIEHFSNLYKTKPFFIVGEDALSYFEKWYRYRDILEKANLVVYPRYCGKPYHEHARKVLGDLSKIIFLDMPIIQISSTEIRKRALAGKTLKGFVPEEIREEVEAFYGQSGTCTDGGIH</sequence>
<evidence type="ECO:0000256" key="8">
    <source>
        <dbReference type="ARBA" id="ARBA00023027"/>
    </source>
</evidence>
<dbReference type="GO" id="GO:0009435">
    <property type="term" value="P:NAD+ biosynthetic process"/>
    <property type="evidence" value="ECO:0007669"/>
    <property type="project" value="UniProtKB-UniRule"/>
</dbReference>
<evidence type="ECO:0000256" key="2">
    <source>
        <dbReference type="ARBA" id="ARBA00005019"/>
    </source>
</evidence>
<accession>B9K737</accession>
<keyword evidence="4 10" id="KW-0808">Transferase</keyword>
<dbReference type="AlphaFoldDB" id="B9K737"/>
<dbReference type="NCBIfam" id="TIGR00482">
    <property type="entry name" value="nicotinate (nicotinamide) nucleotide adenylyltransferase"/>
    <property type="match status" value="1"/>
</dbReference>
<feature type="domain" description="Cytidyltransferase-like" evidence="11">
    <location>
        <begin position="3"/>
        <end position="165"/>
    </location>
</feature>